<dbReference type="InterPro" id="IPR037121">
    <property type="entry name" value="Ribosomal_bL25_C"/>
</dbReference>
<comment type="function">
    <text evidence="5">This is one of the proteins that binds to the 5S RNA in the ribosome where it forms part of the central protuberance.</text>
</comment>
<dbReference type="Proteomes" id="UP000032800">
    <property type="component" value="Chromosome I"/>
</dbReference>
<name>A0A8D9NB01_9GAMM</name>
<dbReference type="InterPro" id="IPR020056">
    <property type="entry name" value="Rbsml_bL25/Gln-tRNA_synth_N"/>
</dbReference>
<dbReference type="GO" id="GO:0008097">
    <property type="term" value="F:5S rRNA binding"/>
    <property type="evidence" value="ECO:0007669"/>
    <property type="project" value="InterPro"/>
</dbReference>
<reference evidence="8 9" key="1">
    <citation type="journal article" date="2015" name="Genome Biol. Evol.">
        <title>Genome evolution in the primary endosymbiont of whiteflies sheds light on their divergence.</title>
        <authorList>
            <person name="Santos-Garcia D."/>
            <person name="Vargas-Chavez C."/>
            <person name="Moya A."/>
            <person name="Latorre A."/>
            <person name="Silva"/>
            <person name="F J."/>
        </authorList>
    </citation>
    <scope>NUCLEOTIDE SEQUENCE [LARGE SCALE GENOMIC DNA]</scope>
    <source>
        <strain evidence="9">AD-VLC</strain>
    </source>
</reference>
<sequence>MPNNKINAFMRYNLGKRANKRLRNNSIIPAIIYGGNKKNLLIAIEKENLLNFMKRENFFSSILNININKINEKVFIRKIQHHPFKNLINHIDFIRINKNQKINVLVKIKIIGKENCKGIKKEGGLLYLHKNYVKINCLPKDIPNFIEINVSNLSLGETFYLNNISDTLYFNTKKILFVEKNKEIITIKRIRKNLE</sequence>
<protein>
    <recommendedName>
        <fullName evidence="5">Large ribosomal subunit protein bL25</fullName>
    </recommendedName>
    <alternativeName>
        <fullName evidence="5">General stress protein CTC</fullName>
    </alternativeName>
</protein>
<dbReference type="Gene3D" id="2.170.120.20">
    <property type="entry name" value="Ribosomal protein L25, beta domain"/>
    <property type="match status" value="1"/>
</dbReference>
<evidence type="ECO:0000313" key="9">
    <source>
        <dbReference type="Proteomes" id="UP000032800"/>
    </source>
</evidence>
<dbReference type="InterPro" id="IPR001021">
    <property type="entry name" value="Ribosomal_bL25_long"/>
</dbReference>
<evidence type="ECO:0000313" key="8">
    <source>
        <dbReference type="EMBL" id="CEI58806.1"/>
    </source>
</evidence>
<evidence type="ECO:0000256" key="4">
    <source>
        <dbReference type="ARBA" id="ARBA00023274"/>
    </source>
</evidence>
<dbReference type="Gene3D" id="2.40.240.10">
    <property type="entry name" value="Ribosomal Protein L25, Chain P"/>
    <property type="match status" value="1"/>
</dbReference>
<proteinExistence type="inferred from homology"/>
<gene>
    <name evidence="5 8" type="primary">rplY</name>
    <name evidence="5" type="synonym">ctc</name>
    <name evidence="8" type="ORF">PAD_242</name>
</gene>
<evidence type="ECO:0000256" key="5">
    <source>
        <dbReference type="HAMAP-Rule" id="MF_01334"/>
    </source>
</evidence>
<dbReference type="PANTHER" id="PTHR33284">
    <property type="entry name" value="RIBOSOMAL PROTEIN L25/GLN-TRNA SYNTHETASE, ANTI-CODON-BINDING DOMAIN-CONTAINING PROTEIN"/>
    <property type="match status" value="1"/>
</dbReference>
<dbReference type="SUPFAM" id="SSF50715">
    <property type="entry name" value="Ribosomal protein L25-like"/>
    <property type="match status" value="1"/>
</dbReference>
<comment type="similarity">
    <text evidence="5">Belongs to the bacterial ribosomal protein bL25 family. CTC subfamily.</text>
</comment>
<dbReference type="InterPro" id="IPR011035">
    <property type="entry name" value="Ribosomal_bL25/Gln-tRNA_synth"/>
</dbReference>
<dbReference type="NCBIfam" id="NF004612">
    <property type="entry name" value="PRK05943.1"/>
    <property type="match status" value="1"/>
</dbReference>
<dbReference type="NCBIfam" id="TIGR00731">
    <property type="entry name" value="bL25_bact_ctc"/>
    <property type="match status" value="1"/>
</dbReference>
<dbReference type="PANTHER" id="PTHR33284:SF1">
    <property type="entry name" value="RIBOSOMAL PROTEIN L25_GLN-TRNA SYNTHETASE, ANTI-CODON-BINDING DOMAIN-CONTAINING PROTEIN"/>
    <property type="match status" value="1"/>
</dbReference>
<dbReference type="EMBL" id="LN649255">
    <property type="protein sequence ID" value="CEI58806.1"/>
    <property type="molecule type" value="Genomic_DNA"/>
</dbReference>
<organism evidence="8 9">
    <name type="scientific">Candidatus Portiera aleyrodidarum</name>
    <name type="common">primary endosymbiont of Bemisia tabaci</name>
    <dbReference type="NCBI Taxonomy" id="91844"/>
    <lineage>
        <taxon>Bacteria</taxon>
        <taxon>Pseudomonadati</taxon>
        <taxon>Pseudomonadota</taxon>
        <taxon>Gammaproteobacteria</taxon>
        <taxon>Candidatus Johnevansiales</taxon>
        <taxon>Candidatus Johnevansiaceae</taxon>
        <taxon>Candidatus Portiera</taxon>
    </lineage>
</organism>
<keyword evidence="1 5" id="KW-0699">rRNA-binding</keyword>
<dbReference type="InterPro" id="IPR020057">
    <property type="entry name" value="Ribosomal_bL25_b-dom"/>
</dbReference>
<dbReference type="CDD" id="cd00495">
    <property type="entry name" value="Ribosomal_L25_TL5_CTC"/>
    <property type="match status" value="1"/>
</dbReference>
<dbReference type="HAMAP" id="MF_01334">
    <property type="entry name" value="Ribosomal_bL25_CTC"/>
    <property type="match status" value="1"/>
</dbReference>
<feature type="domain" description="Large ribosomal subunit protein bL25 L25" evidence="6">
    <location>
        <begin position="6"/>
        <end position="93"/>
    </location>
</feature>
<dbReference type="InterPro" id="IPR029751">
    <property type="entry name" value="Ribosomal_L25_dom"/>
</dbReference>
<dbReference type="AlphaFoldDB" id="A0A8D9NB01"/>
<dbReference type="Pfam" id="PF14693">
    <property type="entry name" value="Ribosomal_TL5_C"/>
    <property type="match status" value="1"/>
</dbReference>
<evidence type="ECO:0000256" key="2">
    <source>
        <dbReference type="ARBA" id="ARBA00022884"/>
    </source>
</evidence>
<keyword evidence="2 5" id="KW-0694">RNA-binding</keyword>
<dbReference type="Pfam" id="PF01386">
    <property type="entry name" value="Ribosomal_L25p"/>
    <property type="match status" value="1"/>
</dbReference>
<evidence type="ECO:0000256" key="3">
    <source>
        <dbReference type="ARBA" id="ARBA00022980"/>
    </source>
</evidence>
<comment type="subunit">
    <text evidence="5">Part of the 50S ribosomal subunit; part of the 5S rRNA/L5/L18/L25 subcomplex. Contacts the 5S rRNA. Binds to the 5S rRNA independently of L5 and L18.</text>
</comment>
<evidence type="ECO:0000259" key="7">
    <source>
        <dbReference type="Pfam" id="PF14693"/>
    </source>
</evidence>
<dbReference type="GO" id="GO:0003735">
    <property type="term" value="F:structural constituent of ribosome"/>
    <property type="evidence" value="ECO:0007669"/>
    <property type="project" value="InterPro"/>
</dbReference>
<dbReference type="GO" id="GO:0006412">
    <property type="term" value="P:translation"/>
    <property type="evidence" value="ECO:0007669"/>
    <property type="project" value="UniProtKB-UniRule"/>
</dbReference>
<keyword evidence="3 5" id="KW-0689">Ribosomal protein</keyword>
<evidence type="ECO:0000256" key="1">
    <source>
        <dbReference type="ARBA" id="ARBA00022730"/>
    </source>
</evidence>
<feature type="domain" description="Large ribosomal subunit protein bL25 beta" evidence="7">
    <location>
        <begin position="101"/>
        <end position="164"/>
    </location>
</feature>
<accession>A0A8D9NB01</accession>
<dbReference type="KEGG" id="plc:PAD_242"/>
<keyword evidence="4 5" id="KW-0687">Ribonucleoprotein</keyword>
<dbReference type="GO" id="GO:0022625">
    <property type="term" value="C:cytosolic large ribosomal subunit"/>
    <property type="evidence" value="ECO:0007669"/>
    <property type="project" value="TreeGrafter"/>
</dbReference>
<dbReference type="RefSeq" id="WP_219848643.1">
    <property type="nucleotide sequence ID" value="NZ_LN649255.1"/>
</dbReference>
<evidence type="ECO:0000259" key="6">
    <source>
        <dbReference type="Pfam" id="PF01386"/>
    </source>
</evidence>
<dbReference type="InterPro" id="IPR020930">
    <property type="entry name" value="Ribosomal_uL5_bac-type"/>
</dbReference>